<feature type="compositionally biased region" description="Polar residues" evidence="7">
    <location>
        <begin position="1868"/>
        <end position="1935"/>
    </location>
</feature>
<feature type="region of interest" description="Disordered" evidence="7">
    <location>
        <begin position="1765"/>
        <end position="1807"/>
    </location>
</feature>
<evidence type="ECO:0000256" key="5">
    <source>
        <dbReference type="ARBA" id="ARBA00023242"/>
    </source>
</evidence>
<dbReference type="InterPro" id="IPR012929">
    <property type="entry name" value="Nucleoprot-TPR/MLP1-2_dom"/>
</dbReference>
<dbReference type="PANTHER" id="PTHR18898">
    <property type="entry name" value="NUCLEOPROTEIN TPR-RELATED"/>
    <property type="match status" value="1"/>
</dbReference>
<dbReference type="STRING" id="76193.A0A194QQD6"/>
<dbReference type="InterPro" id="IPR057974">
    <property type="entry name" value="NUA/TPR/MLP1-2-like_dom"/>
</dbReference>
<feature type="coiled-coil region" evidence="6">
    <location>
        <begin position="1242"/>
        <end position="1352"/>
    </location>
</feature>
<feature type="region of interest" description="Disordered" evidence="7">
    <location>
        <begin position="638"/>
        <end position="673"/>
    </location>
</feature>
<evidence type="ECO:0000313" key="12">
    <source>
        <dbReference type="Proteomes" id="UP000053240"/>
    </source>
</evidence>
<feature type="domain" description="NUA/TPR/MLP1-2-like" evidence="10">
    <location>
        <begin position="479"/>
        <end position="581"/>
    </location>
</feature>
<dbReference type="Pfam" id="PF07926">
    <property type="entry name" value="TPR_MLP1_2"/>
    <property type="match status" value="1"/>
</dbReference>
<evidence type="ECO:0000259" key="9">
    <source>
        <dbReference type="Pfam" id="PF25481"/>
    </source>
</evidence>
<feature type="region of interest" description="Disordered" evidence="7">
    <location>
        <begin position="524"/>
        <end position="543"/>
    </location>
</feature>
<dbReference type="InterPro" id="IPR057577">
    <property type="entry name" value="Nucleoprot-TPR/MLP1_dom"/>
</dbReference>
<dbReference type="PANTHER" id="PTHR18898:SF2">
    <property type="entry name" value="NUCLEOPROTEIN TPR"/>
    <property type="match status" value="1"/>
</dbReference>
<feature type="compositionally biased region" description="Basic and acidic residues" evidence="7">
    <location>
        <begin position="2122"/>
        <end position="2137"/>
    </location>
</feature>
<protein>
    <recommendedName>
        <fullName evidence="3">Nucleoprotein TPR</fullName>
    </recommendedName>
</protein>
<feature type="compositionally biased region" description="Basic and acidic residues" evidence="7">
    <location>
        <begin position="650"/>
        <end position="668"/>
    </location>
</feature>
<dbReference type="Pfam" id="PF25481">
    <property type="entry name" value="Nucleoprot-TPR"/>
    <property type="match status" value="1"/>
</dbReference>
<evidence type="ECO:0000256" key="6">
    <source>
        <dbReference type="SAM" id="Coils"/>
    </source>
</evidence>
<dbReference type="Proteomes" id="UP000053240">
    <property type="component" value="Unassembled WGS sequence"/>
</dbReference>
<feature type="coiled-coil region" evidence="6">
    <location>
        <begin position="189"/>
        <end position="276"/>
    </location>
</feature>
<feature type="compositionally biased region" description="Polar residues" evidence="7">
    <location>
        <begin position="1662"/>
        <end position="1683"/>
    </location>
</feature>
<keyword evidence="5" id="KW-0539">Nucleus</keyword>
<organism evidence="11 12">
    <name type="scientific">Papilio machaon</name>
    <name type="common">Old World swallowtail butterfly</name>
    <dbReference type="NCBI Taxonomy" id="76193"/>
    <lineage>
        <taxon>Eukaryota</taxon>
        <taxon>Metazoa</taxon>
        <taxon>Ecdysozoa</taxon>
        <taxon>Arthropoda</taxon>
        <taxon>Hexapoda</taxon>
        <taxon>Insecta</taxon>
        <taxon>Pterygota</taxon>
        <taxon>Neoptera</taxon>
        <taxon>Endopterygota</taxon>
        <taxon>Lepidoptera</taxon>
        <taxon>Glossata</taxon>
        <taxon>Ditrysia</taxon>
        <taxon>Papilionoidea</taxon>
        <taxon>Papilionidae</taxon>
        <taxon>Papilioninae</taxon>
        <taxon>Papilio</taxon>
    </lineage>
</organism>
<feature type="region of interest" description="Disordered" evidence="7">
    <location>
        <begin position="1187"/>
        <end position="1209"/>
    </location>
</feature>
<dbReference type="Pfam" id="PF25785">
    <property type="entry name" value="TPR"/>
    <property type="match status" value="1"/>
</dbReference>
<feature type="coiled-coil region" evidence="6">
    <location>
        <begin position="556"/>
        <end position="609"/>
    </location>
</feature>
<feature type="compositionally biased region" description="Low complexity" evidence="7">
    <location>
        <begin position="1789"/>
        <end position="1807"/>
    </location>
</feature>
<dbReference type="FunCoup" id="A0A194QQD6">
    <property type="interactions" value="2218"/>
</dbReference>
<feature type="coiled-coil region" evidence="6">
    <location>
        <begin position="309"/>
        <end position="375"/>
    </location>
</feature>
<keyword evidence="12" id="KW-1185">Reference proteome</keyword>
<feature type="domain" description="Nucleoprotein TPR/MPL1" evidence="9">
    <location>
        <begin position="180"/>
        <end position="255"/>
    </location>
</feature>
<evidence type="ECO:0000259" key="8">
    <source>
        <dbReference type="Pfam" id="PF07926"/>
    </source>
</evidence>
<feature type="compositionally biased region" description="Low complexity" evidence="7">
    <location>
        <begin position="1850"/>
        <end position="1867"/>
    </location>
</feature>
<dbReference type="GO" id="GO:0006406">
    <property type="term" value="P:mRNA export from nucleus"/>
    <property type="evidence" value="ECO:0007669"/>
    <property type="project" value="TreeGrafter"/>
</dbReference>
<feature type="compositionally biased region" description="Low complexity" evidence="7">
    <location>
        <begin position="530"/>
        <end position="543"/>
    </location>
</feature>
<reference evidence="11 12" key="1">
    <citation type="journal article" date="2015" name="Nat. Commun.">
        <title>Outbred genome sequencing and CRISPR/Cas9 gene editing in butterflies.</title>
        <authorList>
            <person name="Li X."/>
            <person name="Fan D."/>
            <person name="Zhang W."/>
            <person name="Liu G."/>
            <person name="Zhang L."/>
            <person name="Zhao L."/>
            <person name="Fang X."/>
            <person name="Chen L."/>
            <person name="Dong Y."/>
            <person name="Chen Y."/>
            <person name="Ding Y."/>
            <person name="Zhao R."/>
            <person name="Feng M."/>
            <person name="Zhu Y."/>
            <person name="Feng Y."/>
            <person name="Jiang X."/>
            <person name="Zhu D."/>
            <person name="Xiang H."/>
            <person name="Feng X."/>
            <person name="Li S."/>
            <person name="Wang J."/>
            <person name="Zhang G."/>
            <person name="Kronforst M.R."/>
            <person name="Wang W."/>
        </authorList>
    </citation>
    <scope>NUCLEOTIDE SEQUENCE [LARGE SCALE GENOMIC DNA]</scope>
    <source>
        <strain evidence="11">Ya'a_city_454_Pm</strain>
        <tissue evidence="11">Whole body</tissue>
    </source>
</reference>
<accession>A0A194QQD6</accession>
<feature type="coiled-coil region" evidence="6">
    <location>
        <begin position="415"/>
        <end position="491"/>
    </location>
</feature>
<feature type="compositionally biased region" description="Basic and acidic residues" evidence="7">
    <location>
        <begin position="2245"/>
        <end position="2259"/>
    </location>
</feature>
<feature type="compositionally biased region" description="Acidic residues" evidence="7">
    <location>
        <begin position="2052"/>
        <end position="2064"/>
    </location>
</feature>
<feature type="domain" description="Nucleoprotein TPR/MLP1-2" evidence="8">
    <location>
        <begin position="1049"/>
        <end position="1176"/>
    </location>
</feature>
<dbReference type="GO" id="GO:1901673">
    <property type="term" value="P:regulation of mitotic spindle assembly"/>
    <property type="evidence" value="ECO:0007669"/>
    <property type="project" value="TreeGrafter"/>
</dbReference>
<feature type="region of interest" description="Disordered" evidence="7">
    <location>
        <begin position="1973"/>
        <end position="2194"/>
    </location>
</feature>
<comment type="similarity">
    <text evidence="2">Belongs to the TPR family.</text>
</comment>
<dbReference type="GO" id="GO:0017056">
    <property type="term" value="F:structural constituent of nuclear pore"/>
    <property type="evidence" value="ECO:0007669"/>
    <property type="project" value="TreeGrafter"/>
</dbReference>
<dbReference type="GO" id="GO:0006606">
    <property type="term" value="P:protein import into nucleus"/>
    <property type="evidence" value="ECO:0007669"/>
    <property type="project" value="InterPro"/>
</dbReference>
<comment type="subcellular location">
    <subcellularLocation>
        <location evidence="1">Nucleus</location>
    </subcellularLocation>
</comment>
<feature type="compositionally biased region" description="Polar residues" evidence="7">
    <location>
        <begin position="1191"/>
        <end position="1206"/>
    </location>
</feature>
<dbReference type="Gene3D" id="1.10.287.1490">
    <property type="match status" value="1"/>
</dbReference>
<evidence type="ECO:0000313" key="11">
    <source>
        <dbReference type="EMBL" id="KPJ07170.1"/>
    </source>
</evidence>
<evidence type="ECO:0000256" key="3">
    <source>
        <dbReference type="ARBA" id="ARBA00019789"/>
    </source>
</evidence>
<sequence>MDAESVEAGDKNHLNNVLSETEIANLPNGVANKINTYIDTKFEEYMTSKALLETSKTQIDDKITTAEATILELKSKYEVTSKKLQIADETVAELEKQVGTLTADLNKANEKIVQLENEIISLKNARDAAVDERNDLTHILERRNAKIEMLIANETSLSEQLRAAIDSKCEALTLNNDIQSKELALQYREKRMEQERVLLNTQIASLTEEVNSLTSELQTHRLNNTSRLVGLEAELSKRTEELKSANDTIEQLNEIKKKLTDRAENLSQRLVEQRDIEKKMTENYKTELEAKTKLADLLKTMHDDSEAKATELSEGISELQKLLNEATDKYGELETKYKQAEKDHEELMEKKNEVISSLKSELEHANDLIKAAAAQNLDMALSDLAPSAATASKLLKSGMSLTQIYSQLVKVTDDLSREKEENRRLTTTINNIVQELEERAPMLQKQRAEYEETLDCNSALTQQIELLTIECNRLRDDYNEASRLSNHYNRENVKLKGELADLGRQVCFLLKEIEHSRGGLLNGDHDASHADSNTSNASDNNSSRIMSKTLVTFSDIQELQSNNQKLLRMIRELTDKQEELEKHKEQFETGEMQNKIDSLKTRISELTEAQDRQTKMVTGLIRQRDMFKKLYHDHMKGKRHELSSVLDTSDMEKGDSFEMDQTRPEKTSKPSPTDISAFEIKYNETEKQLELLKEEFKTYKEEKVTNERMLFEQIDNMRQEISKLTAANSKFASTAEFNNERLKILQTNIATYKKQISSLEEKNKTYNATIAKHEVSLQHLRDEALNSQNKLATAEIQLENLKLECKLLKDTEHRLQTEKEMLSRERQGQSLLLKNLELVKASVERLETENRTKLESRLDEATRECSAIRMRLQEEQNRFRELASHLERQTETAKQRMEEEKKAADSMRKEITLLRNDLSEKNKANEELVRKLKQALDPNVDSTLDSIKKIRELENKISDKDGEIKSLTEQLNNAKEHIKQYCDISEGAEKGIKSLSNEYESYKTATELKLTEYSQKVQQLEEKCSELEAELSLQNNGEYANINTNLKNELANCKQDLATALSNLETNRIDLESARAEITKLSEAVQKAEDKYTHEMILHSSDIQTLAQTKEELLRVQNELNELVALKNQTLEKLEVEKASWLERQKSLTKENEELVQRFKDICEQNSVLHDQIQALGTQLSVAHASRSHSESLNESANDSNMSVSVNEDDAKSSEQMYRIVKFLRKEKDIALAKFDILQAETMRLRSQLEITEKQLDEAKLTLAAEREKYEVSLVTVNRQSDILRKVETLDALTDSNRVLREERDTLSSRVEELSKAMKALEEQLHPLQESVADLTSKNETLQSENTSLKSDCARWRTRVNALVERANKTSPEDWKRLQNERETLAKMLTNEKETLKKVNEELGALKIEKSKLEEQYTILSRQQNQVVEENKKLKEEVQTLKDDMARLTEELSKLKAAHDNLSETNVKLLEDLNDKDASLSDIRNKEIQIRKIAKKYKGQYEELVKTVDEDKKKNEGEAAAAGVALAETSKKMEDQLSELQGQVQGEKASNEKLKQELETLRTANMDKEEKAKQVLKQAKTKIVQLTESKNSLSREVDELRSKIGAIEQSTREELEVRIALLKSQYDGRLSRLEKEKTEVQTEKTREVEALLQKVNMLQRQLANQSSTGKQQITTEKVTSDPPTANIKPMAGVAQQSVTASRRGGETPLASIRPMAQVGPTAPHDAHTTEYMPASSSRPLQRAALAPSASATSASASATSAAAATSASASAPPESTQDMDTSEAGMGSAGSSDNNAQSSSHSQAPQQAVALVMPRIEQPSGASGVTAASAAASSPAPSAAAVPAPPAPQPGASSATPTSAAVAQTSSGVSTSHTAPGVSTSHVAPGVSTSHAAPGVSTSHAAPGVSTSHAAPGVSTSQTVPGVSTSNAPPGVSTSHPPPETRPAKRRLQARPVSSKRTRVQGFERSVEVEYQVPTSSRCDQDDEGVIVVDSEEDDERCTGTMYREAEDDEEDMEEEQEEEGGEEEETEGDDGDNVATQDSPAQSPEAGGAGEEGDEGEEGEEVEGREAGGAAADSEPAPHHPQIEAISSGTEPSGALSLAGSGGDDGDDSIVPSTPTLYVPRRNDGWRGGEEVEGREAGGAAADSEPAPHHPQIEAISSGTEPSGALSLAGSGGDDGDDSIVPSTPTLYVPRRNDGFGEAVVSPLGAGADAEAAGAGGARFTFAEGAASHHDTHADLAAALPPPHADRRSEGTESRAEEEAAAVSSQGSEPSSPQQPAQMAEEGREAEASSPAPAAGTRRAAHSPAVHSPHQRWMRAAGTHHHSHANDHG</sequence>
<evidence type="ECO:0000256" key="7">
    <source>
        <dbReference type="SAM" id="MobiDB-lite"/>
    </source>
</evidence>
<feature type="coiled-coil region" evidence="6">
    <location>
        <begin position="675"/>
        <end position="709"/>
    </location>
</feature>
<evidence type="ECO:0000256" key="2">
    <source>
        <dbReference type="ARBA" id="ARBA00005274"/>
    </source>
</evidence>
<evidence type="ECO:0000256" key="4">
    <source>
        <dbReference type="ARBA" id="ARBA00023054"/>
    </source>
</evidence>
<feature type="compositionally biased region" description="Acidic residues" evidence="7">
    <location>
        <begin position="1981"/>
        <end position="1996"/>
    </location>
</feature>
<dbReference type="GO" id="GO:0005643">
    <property type="term" value="C:nuclear pore"/>
    <property type="evidence" value="ECO:0007669"/>
    <property type="project" value="TreeGrafter"/>
</dbReference>
<feature type="compositionally biased region" description="Acidic residues" evidence="7">
    <location>
        <begin position="2006"/>
        <end position="2033"/>
    </location>
</feature>
<dbReference type="GO" id="GO:0034399">
    <property type="term" value="C:nuclear periphery"/>
    <property type="evidence" value="ECO:0007669"/>
    <property type="project" value="UniProtKB-ARBA"/>
</dbReference>
<name>A0A194QQD6_PAPMA</name>
<feature type="region of interest" description="Disordered" evidence="7">
    <location>
        <begin position="1662"/>
        <end position="1748"/>
    </location>
</feature>
<dbReference type="InParanoid" id="A0A194QQD6"/>
<feature type="coiled-coil region" evidence="6">
    <location>
        <begin position="742"/>
        <end position="818"/>
    </location>
</feature>
<proteinExistence type="inferred from homology"/>
<gene>
    <name evidence="11" type="ORF">RR48_07586</name>
</gene>
<feature type="compositionally biased region" description="Low complexity" evidence="7">
    <location>
        <begin position="2262"/>
        <end position="2281"/>
    </location>
</feature>
<dbReference type="EMBL" id="KQ461190">
    <property type="protein sequence ID" value="KPJ07170.1"/>
    <property type="molecule type" value="Genomic_DNA"/>
</dbReference>
<feature type="coiled-coil region" evidence="6">
    <location>
        <begin position="844"/>
        <end position="1151"/>
    </location>
</feature>
<keyword evidence="4 6" id="KW-0175">Coiled coil</keyword>
<feature type="region of interest" description="Disordered" evidence="7">
    <location>
        <begin position="2225"/>
        <end position="2330"/>
    </location>
</feature>
<feature type="region of interest" description="Disordered" evidence="7">
    <location>
        <begin position="1836"/>
        <end position="1961"/>
    </location>
</feature>
<evidence type="ECO:0000259" key="10">
    <source>
        <dbReference type="Pfam" id="PF25785"/>
    </source>
</evidence>
<feature type="compositionally biased region" description="Basic residues" evidence="7">
    <location>
        <begin position="1944"/>
        <end position="1959"/>
    </location>
</feature>
<evidence type="ECO:0000256" key="1">
    <source>
        <dbReference type="ARBA" id="ARBA00004123"/>
    </source>
</evidence>
<feature type="compositionally biased region" description="Basic residues" evidence="7">
    <location>
        <begin position="2310"/>
        <end position="2324"/>
    </location>
</feature>
<feature type="coiled-coil region" evidence="6">
    <location>
        <begin position="77"/>
        <end position="132"/>
    </location>
</feature>